<dbReference type="EMBL" id="PPEA01000386">
    <property type="protein sequence ID" value="PQM47146.1"/>
    <property type="molecule type" value="Genomic_DNA"/>
</dbReference>
<name>A0A2S8BKL5_9MYCO</name>
<comment type="caution">
    <text evidence="2">The sequence shown here is derived from an EMBL/GenBank/DDBJ whole genome shotgun (WGS) entry which is preliminary data.</text>
</comment>
<gene>
    <name evidence="2" type="ORF">C1Y40_02669</name>
</gene>
<feature type="compositionally biased region" description="Polar residues" evidence="1">
    <location>
        <begin position="61"/>
        <end position="85"/>
    </location>
</feature>
<protein>
    <submittedName>
        <fullName evidence="2">Uncharacterized protein</fullName>
    </submittedName>
</protein>
<organism evidence="2 3">
    <name type="scientific">Mycobacterium talmoniae</name>
    <dbReference type="NCBI Taxonomy" id="1858794"/>
    <lineage>
        <taxon>Bacteria</taxon>
        <taxon>Bacillati</taxon>
        <taxon>Actinomycetota</taxon>
        <taxon>Actinomycetes</taxon>
        <taxon>Mycobacteriales</taxon>
        <taxon>Mycobacteriaceae</taxon>
        <taxon>Mycobacterium</taxon>
    </lineage>
</organism>
<evidence type="ECO:0000256" key="1">
    <source>
        <dbReference type="SAM" id="MobiDB-lite"/>
    </source>
</evidence>
<dbReference type="Proteomes" id="UP000238296">
    <property type="component" value="Unassembled WGS sequence"/>
</dbReference>
<feature type="region of interest" description="Disordered" evidence="1">
    <location>
        <begin position="61"/>
        <end position="100"/>
    </location>
</feature>
<dbReference type="AlphaFoldDB" id="A0A2S8BKL5"/>
<reference evidence="2 3" key="1">
    <citation type="journal article" date="2017" name="Int. J. Syst. Evol. Microbiol.">
        <title>Mycobacterium talmoniae sp. nov., a slowly growing mycobacterium isolated from human respiratory samples.</title>
        <authorList>
            <person name="Davidson R.M."/>
            <person name="DeGroote M.A."/>
            <person name="Marola J.L."/>
            <person name="Buss S."/>
            <person name="Jones V."/>
            <person name="McNeil M.R."/>
            <person name="Freifeld A.G."/>
            <person name="Elaine Epperson L."/>
            <person name="Hasan N.A."/>
            <person name="Jackson M."/>
            <person name="Iwen P.C."/>
            <person name="Salfinger M."/>
            <person name="Strong M."/>
        </authorList>
    </citation>
    <scope>NUCLEOTIDE SEQUENCE [LARGE SCALE GENOMIC DNA]</scope>
    <source>
        <strain evidence="2 3">ATCC BAA-2683</strain>
    </source>
</reference>
<evidence type="ECO:0000313" key="3">
    <source>
        <dbReference type="Proteomes" id="UP000238296"/>
    </source>
</evidence>
<accession>A0A2S8BKL5</accession>
<evidence type="ECO:0000313" key="2">
    <source>
        <dbReference type="EMBL" id="PQM47146.1"/>
    </source>
</evidence>
<proteinExistence type="predicted"/>
<sequence length="100" mass="10385">MAWVVIAPHGRGVTEQRGEPVPGTVRAVSVVNTALPARCPLWPITSGRCWCSVPPSATLSTWAPRQMPSTGSPSRSAAASKANSHVSRRPPGSSVVGCRG</sequence>